<dbReference type="RefSeq" id="WP_108916075.1">
    <property type="nucleotide sequence ID" value="NZ_BGJY01000002.1"/>
</dbReference>
<proteinExistence type="predicted"/>
<dbReference type="AlphaFoldDB" id="A0A2U1STW0"/>
<name>A0A2U1STW0_METSR</name>
<sequence>MTAYESWREFAANSGLFFFILLFAGATAYALWPSNREKFRRAAETPLRED</sequence>
<dbReference type="CDD" id="cd01324">
    <property type="entry name" value="cbb3_Oxidase_CcoQ"/>
    <property type="match status" value="1"/>
</dbReference>
<keyword evidence="1" id="KW-0812">Transmembrane</keyword>
<feature type="transmembrane region" description="Helical" evidence="1">
    <location>
        <begin position="12"/>
        <end position="32"/>
    </location>
</feature>
<keyword evidence="3" id="KW-1185">Reference proteome</keyword>
<keyword evidence="1" id="KW-0472">Membrane</keyword>
<dbReference type="InterPro" id="IPR008621">
    <property type="entry name" value="Cbb3-typ_cyt_oxidase_comp"/>
</dbReference>
<reference evidence="2 3" key="1">
    <citation type="journal article" date="2018" name="Appl. Microbiol. Biotechnol.">
        <title>Co-cultivation of the strictly anaerobic methanogen Methanosarcina barkeri with aerobic methanotrophs in an oxygen-limited membrane bioreactor.</title>
        <authorList>
            <person name="In 't Zandt M.H."/>
            <person name="van den Bosch T.J.M."/>
            <person name="Rijkers R."/>
            <person name="van Kessel M.A.H.J."/>
            <person name="Jetten M.S.M."/>
            <person name="Welte C.U."/>
        </authorList>
    </citation>
    <scope>NUCLEOTIDE SEQUENCE [LARGE SCALE GENOMIC DNA]</scope>
    <source>
        <strain evidence="2 3">DSM 17706</strain>
    </source>
</reference>
<evidence type="ECO:0000313" key="2">
    <source>
        <dbReference type="EMBL" id="PWB95051.1"/>
    </source>
</evidence>
<dbReference type="Proteomes" id="UP000245137">
    <property type="component" value="Unassembled WGS sequence"/>
</dbReference>
<organism evidence="2 3">
    <name type="scientific">Methylosinus sporium</name>
    <dbReference type="NCBI Taxonomy" id="428"/>
    <lineage>
        <taxon>Bacteria</taxon>
        <taxon>Pseudomonadati</taxon>
        <taxon>Pseudomonadota</taxon>
        <taxon>Alphaproteobacteria</taxon>
        <taxon>Hyphomicrobiales</taxon>
        <taxon>Methylocystaceae</taxon>
        <taxon>Methylosinus</taxon>
    </lineage>
</organism>
<keyword evidence="1" id="KW-1133">Transmembrane helix</keyword>
<gene>
    <name evidence="2" type="ORF">C5689_04490</name>
</gene>
<dbReference type="EMBL" id="PUIV01000004">
    <property type="protein sequence ID" value="PWB95051.1"/>
    <property type="molecule type" value="Genomic_DNA"/>
</dbReference>
<evidence type="ECO:0000256" key="1">
    <source>
        <dbReference type="SAM" id="Phobius"/>
    </source>
</evidence>
<comment type="caution">
    <text evidence="2">The sequence shown here is derived from an EMBL/GenBank/DDBJ whole genome shotgun (WGS) entry which is preliminary data.</text>
</comment>
<accession>A0A2U1STW0</accession>
<evidence type="ECO:0000313" key="3">
    <source>
        <dbReference type="Proteomes" id="UP000245137"/>
    </source>
</evidence>
<protein>
    <submittedName>
        <fullName evidence="2">CcoQ/FixQ family Cbb3-type cytochrome c oxidase assembly chaperone</fullName>
    </submittedName>
</protein>
<dbReference type="Pfam" id="PF05545">
    <property type="entry name" value="FixQ"/>
    <property type="match status" value="1"/>
</dbReference>